<feature type="domain" description="DUF5689" evidence="1">
    <location>
        <begin position="50"/>
        <end position="278"/>
    </location>
</feature>
<evidence type="ECO:0000259" key="1">
    <source>
        <dbReference type="Pfam" id="PF18942"/>
    </source>
</evidence>
<dbReference type="RefSeq" id="WP_229989055.1">
    <property type="nucleotide sequence ID" value="NZ_JAJJMO010000001.1"/>
</dbReference>
<dbReference type="PROSITE" id="PS51257">
    <property type="entry name" value="PROKAR_LIPOPROTEIN"/>
    <property type="match status" value="1"/>
</dbReference>
<keyword evidence="3" id="KW-1185">Reference proteome</keyword>
<dbReference type="Gene3D" id="2.60.120.200">
    <property type="match status" value="1"/>
</dbReference>
<accession>A0ABS8MU00</accession>
<sequence>MNFKKVMNMKNRCSSLIFLIIVFTFLGCVGDETAIPELICNQPNLIANRTVVEVRNNANLVAAKYRYDDIVEGYVISSDESGNFFKTISVQTLPNKNGAVQAFSIGVDATNTYINYRVGSKVFVKLKDQFTDIKFGSLRIGSLYVNAYGNASVGRIVKNDYKNVLSASCVVIDESKLVRLLSVSELLNDDNINTLVELFDVQFSDAAIGHHYFEETNSVGGATNWNLRDRAGNQVIFRTSSYANFAKELIPEGSGRVRGILTKYGSDYQIMVRSEKDVLLEGKRTVPFFSEDFQSVQNNVNFALPGWSNIVEKGTKLWKSIVYAGNGYAEFNTTSTTAAEITAWLVSPKINMDDFKNSVLSFRSAQHDLKVDSPLNSLGVYVSTNFDGSNVANAKWTKLDAKLPTLSTPVRQFISSDRIDLSFYSGDIHIAFKYVGSGKDKVLNGAFMVDDVVIVGDK</sequence>
<dbReference type="EMBL" id="JAJJMO010000001">
    <property type="protein sequence ID" value="MCC9072271.1"/>
    <property type="molecule type" value="Genomic_DNA"/>
</dbReference>
<reference evidence="2" key="1">
    <citation type="submission" date="2021-11" db="EMBL/GenBank/DDBJ databases">
        <title>Description of novel Flavobacterium species.</title>
        <authorList>
            <person name="Saticioglu I.B."/>
            <person name="Ay H."/>
            <person name="Altun S."/>
            <person name="Duman M."/>
        </authorList>
    </citation>
    <scope>NUCLEOTIDE SEQUENCE</scope>
    <source>
        <strain evidence="2">F-65</strain>
    </source>
</reference>
<dbReference type="InterPro" id="IPR043744">
    <property type="entry name" value="DUF5689"/>
</dbReference>
<dbReference type="NCBIfam" id="NF038128">
    <property type="entry name" value="choice_anch_J"/>
    <property type="match status" value="1"/>
</dbReference>
<gene>
    <name evidence="2" type="ORF">LNQ49_11825</name>
</gene>
<evidence type="ECO:0000313" key="2">
    <source>
        <dbReference type="EMBL" id="MCC9072271.1"/>
    </source>
</evidence>
<name>A0ABS8MU00_9FLAO</name>
<dbReference type="Proteomes" id="UP001430919">
    <property type="component" value="Unassembled WGS sequence"/>
</dbReference>
<organism evidence="2 3">
    <name type="scientific">Flavobacterium pisciphilum</name>
    <dbReference type="NCBI Taxonomy" id="2893755"/>
    <lineage>
        <taxon>Bacteria</taxon>
        <taxon>Pseudomonadati</taxon>
        <taxon>Bacteroidota</taxon>
        <taxon>Flavobacteriia</taxon>
        <taxon>Flavobacteriales</taxon>
        <taxon>Flavobacteriaceae</taxon>
        <taxon>Flavobacterium</taxon>
    </lineage>
</organism>
<evidence type="ECO:0000313" key="3">
    <source>
        <dbReference type="Proteomes" id="UP001430919"/>
    </source>
</evidence>
<protein>
    <submittedName>
        <fullName evidence="2">DUF5689 domain-containing protein</fullName>
    </submittedName>
</protein>
<proteinExistence type="predicted"/>
<comment type="caution">
    <text evidence="2">The sequence shown here is derived from an EMBL/GenBank/DDBJ whole genome shotgun (WGS) entry which is preliminary data.</text>
</comment>
<dbReference type="Pfam" id="PF18942">
    <property type="entry name" value="DUF5689"/>
    <property type="match status" value="1"/>
</dbReference>